<dbReference type="GO" id="GO:0016887">
    <property type="term" value="F:ATP hydrolysis activity"/>
    <property type="evidence" value="ECO:0007669"/>
    <property type="project" value="InterPro"/>
</dbReference>
<dbReference type="GO" id="GO:0005524">
    <property type="term" value="F:ATP binding"/>
    <property type="evidence" value="ECO:0007669"/>
    <property type="project" value="InterPro"/>
</dbReference>
<dbReference type="PANTHER" id="PTHR10803">
    <property type="entry name" value="ARSENICAL PUMP-DRIVING ATPASE ARSENITE-TRANSLOCATING ATPASE"/>
    <property type="match status" value="1"/>
</dbReference>
<evidence type="ECO:0000313" key="3">
    <source>
        <dbReference type="EMBL" id="ABM80137.1"/>
    </source>
</evidence>
<proteinExistence type="inferred from homology"/>
<dbReference type="RefSeq" id="WP_011821454.1">
    <property type="nucleotide sequence ID" value="NC_008818.1"/>
</dbReference>
<evidence type="ECO:0000259" key="2">
    <source>
        <dbReference type="Pfam" id="PF02374"/>
    </source>
</evidence>
<dbReference type="InterPro" id="IPR016300">
    <property type="entry name" value="ATPase_ArsA/GET3"/>
</dbReference>
<dbReference type="HOGENOM" id="CLU_040761_3_0_2"/>
<dbReference type="PANTHER" id="PTHR10803:SF3">
    <property type="entry name" value="ATPASE GET3"/>
    <property type="match status" value="1"/>
</dbReference>
<accession>A2BJH6</accession>
<sequence>MWSKGGTGKSTVAAALALHLAGKGYRVLAVSTDAAPALGLLLCGRSGVKWEECSGVTVFEVSEEDVKRFWIERFGDEVYEVLSSFLPVGREVVDYVAGAPGIADQYMLYLVYSIAAERSDADIIVWDTAAAGSSLRLLRVEYELYSHLGDAARMYLRIRSALEKLKRREPRRDPLRLIEEWRLLARGILDMLQGPIHRLVLVTSPDRLSAAITRSLLGEFRSHGIEPRALIANMIVNPTVCPICRPWLEEHQEQMEALRELEELGLPVCKVPRLSRRPRAPRELEELASHLAPCTSKILG</sequence>
<dbReference type="Pfam" id="PF02374">
    <property type="entry name" value="ArsA_ATPase"/>
    <property type="match status" value="1"/>
</dbReference>
<dbReference type="AlphaFoldDB" id="A2BJH6"/>
<evidence type="ECO:0000256" key="1">
    <source>
        <dbReference type="ARBA" id="ARBA00011040"/>
    </source>
</evidence>
<dbReference type="EnsemblBacteria" id="ABM80137">
    <property type="protein sequence ID" value="ABM80137"/>
    <property type="gene ID" value="Hbut_0265"/>
</dbReference>
<comment type="similarity">
    <text evidence="1">Belongs to the arsA ATPase family.</text>
</comment>
<dbReference type="eggNOG" id="arCOG02849">
    <property type="taxonomic scope" value="Archaea"/>
</dbReference>
<organism evidence="3 4">
    <name type="scientific">Hyperthermus butylicus (strain DSM 5456 / JCM 9403 / PLM1-5)</name>
    <dbReference type="NCBI Taxonomy" id="415426"/>
    <lineage>
        <taxon>Archaea</taxon>
        <taxon>Thermoproteota</taxon>
        <taxon>Thermoprotei</taxon>
        <taxon>Desulfurococcales</taxon>
        <taxon>Pyrodictiaceae</taxon>
        <taxon>Hyperthermus</taxon>
    </lineage>
</organism>
<feature type="domain" description="ArsA/GET3 Anion-transporting ATPase-like" evidence="2">
    <location>
        <begin position="4"/>
        <end position="291"/>
    </location>
</feature>
<keyword evidence="4" id="KW-1185">Reference proteome</keyword>
<dbReference type="SUPFAM" id="SSF52540">
    <property type="entry name" value="P-loop containing nucleoside triphosphate hydrolases"/>
    <property type="match status" value="1"/>
</dbReference>
<evidence type="ECO:0000313" key="4">
    <source>
        <dbReference type="Proteomes" id="UP000002593"/>
    </source>
</evidence>
<dbReference type="OrthoDB" id="46198at2157"/>
<dbReference type="Proteomes" id="UP000002593">
    <property type="component" value="Chromosome"/>
</dbReference>
<protein>
    <submittedName>
        <fullName evidence="3">Oxyanion-translocating ATPase, ArsA</fullName>
    </submittedName>
</protein>
<gene>
    <name evidence="3" type="ordered locus">Hbut_0265</name>
</gene>
<dbReference type="EMBL" id="CP000493">
    <property type="protein sequence ID" value="ABM80137.1"/>
    <property type="molecule type" value="Genomic_DNA"/>
</dbReference>
<dbReference type="Gene3D" id="3.40.50.300">
    <property type="entry name" value="P-loop containing nucleotide triphosphate hydrolases"/>
    <property type="match status" value="1"/>
</dbReference>
<dbReference type="InterPro" id="IPR025723">
    <property type="entry name" value="ArsA/GET3_ATPase-like"/>
</dbReference>
<dbReference type="STRING" id="415426.Hbut_0265"/>
<dbReference type="KEGG" id="hbu:Hbut_0265"/>
<dbReference type="GeneID" id="4781831"/>
<reference evidence="3 4" key="1">
    <citation type="journal article" date="2007" name="Archaea">
        <title>The genome of Hyperthermus butylicus: a sulfur-reducing, peptide fermenting, neutrophilic Crenarchaeote growing up to 108 degrees C.</title>
        <authorList>
            <person name="Brugger K."/>
            <person name="Chen L."/>
            <person name="Stark M."/>
            <person name="Zibat A."/>
            <person name="Redder P."/>
            <person name="Ruepp A."/>
            <person name="Awayez M."/>
            <person name="She Q."/>
            <person name="Garrett R.A."/>
            <person name="Klenk H.P."/>
        </authorList>
    </citation>
    <scope>NUCLEOTIDE SEQUENCE [LARGE SCALE GENOMIC DNA]</scope>
    <source>
        <strain evidence="4">DSM 5456 / JCM 9403 / PLM1-5</strain>
    </source>
</reference>
<name>A2BJH6_HYPBU</name>
<dbReference type="InterPro" id="IPR027417">
    <property type="entry name" value="P-loop_NTPase"/>
</dbReference>